<evidence type="ECO:0008006" key="3">
    <source>
        <dbReference type="Google" id="ProtNLM"/>
    </source>
</evidence>
<evidence type="ECO:0000313" key="2">
    <source>
        <dbReference type="Proteomes" id="UP001234787"/>
    </source>
</evidence>
<dbReference type="Gene3D" id="3.50.50.60">
    <property type="entry name" value="FAD/NAD(P)-binding domain"/>
    <property type="match status" value="1"/>
</dbReference>
<name>A0AAD3NS10_CRYJA</name>
<keyword evidence="2" id="KW-1185">Reference proteome</keyword>
<dbReference type="PANTHER" id="PTHR45968">
    <property type="entry name" value="OSJNBA0019K04.7 PROTEIN"/>
    <property type="match status" value="1"/>
</dbReference>
<reference evidence="1" key="1">
    <citation type="submission" date="2022-12" db="EMBL/GenBank/DDBJ databases">
        <title>Chromosome-Level Genome Assembly of Japanese Cedar (Cryptomeriajaponica D. Don).</title>
        <authorList>
            <person name="Fujino T."/>
            <person name="Yamaguchi K."/>
            <person name="Yokoyama T."/>
            <person name="Hamanaka T."/>
            <person name="Harazono Y."/>
            <person name="Kamada H."/>
            <person name="Kobayashi W."/>
            <person name="Ujino-Ihara T."/>
            <person name="Uchiyama K."/>
            <person name="Matsumoto A."/>
            <person name="Izuno A."/>
            <person name="Tsumura Y."/>
            <person name="Toyoda A."/>
            <person name="Shigenobu S."/>
            <person name="Moriguchi Y."/>
            <person name="Ueno S."/>
            <person name="Kasahara M."/>
        </authorList>
    </citation>
    <scope>NUCLEOTIDE SEQUENCE</scope>
</reference>
<dbReference type="Proteomes" id="UP001234787">
    <property type="component" value="Unassembled WGS sequence"/>
</dbReference>
<organism evidence="1 2">
    <name type="scientific">Cryptomeria japonica</name>
    <name type="common">Japanese cedar</name>
    <name type="synonym">Cupressus japonica</name>
    <dbReference type="NCBI Taxonomy" id="3369"/>
    <lineage>
        <taxon>Eukaryota</taxon>
        <taxon>Viridiplantae</taxon>
        <taxon>Streptophyta</taxon>
        <taxon>Embryophyta</taxon>
        <taxon>Tracheophyta</taxon>
        <taxon>Spermatophyta</taxon>
        <taxon>Pinopsida</taxon>
        <taxon>Pinidae</taxon>
        <taxon>Conifers II</taxon>
        <taxon>Cupressales</taxon>
        <taxon>Cupressaceae</taxon>
        <taxon>Cryptomeria</taxon>
    </lineage>
</organism>
<dbReference type="EMBL" id="BSEH01000044">
    <property type="protein sequence ID" value="GLJ56759.1"/>
    <property type="molecule type" value="Genomic_DNA"/>
</dbReference>
<evidence type="ECO:0000313" key="1">
    <source>
        <dbReference type="EMBL" id="GLJ56759.1"/>
    </source>
</evidence>
<dbReference type="InterPro" id="IPR036188">
    <property type="entry name" value="FAD/NAD-bd_sf"/>
</dbReference>
<accession>A0AAD3NS10</accession>
<comment type="caution">
    <text evidence="1">The sequence shown here is derived from an EMBL/GenBank/DDBJ whole genome shotgun (WGS) entry which is preliminary data.</text>
</comment>
<dbReference type="InterPro" id="IPR051871">
    <property type="entry name" value="GMC_Oxidoreductase-Related"/>
</dbReference>
<dbReference type="SUPFAM" id="SSF51905">
    <property type="entry name" value="FAD/NAD(P)-binding domain"/>
    <property type="match status" value="1"/>
</dbReference>
<proteinExistence type="predicted"/>
<dbReference type="Gene3D" id="3.30.410.40">
    <property type="match status" value="1"/>
</dbReference>
<sequence length="107" mass="11692">KLKASGVEFKSNNDGFIYQISFNQLLINSEVILSVGSISSTQLLLVSRISLKTQLKEMNITVLLDSSFVGKTVKDNPSTGFTIVSSKPLEDSYTQVAGILDDSQNYI</sequence>
<dbReference type="PANTHER" id="PTHR45968:SF3">
    <property type="entry name" value="OS04G0573100 PROTEIN"/>
    <property type="match status" value="1"/>
</dbReference>
<feature type="non-terminal residue" evidence="1">
    <location>
        <position position="1"/>
    </location>
</feature>
<dbReference type="AlphaFoldDB" id="A0AAD3NS10"/>
<protein>
    <recommendedName>
        <fullName evidence="3">Glucose-methanol-choline oxidoreductase N-terminal domain-containing protein</fullName>
    </recommendedName>
</protein>
<gene>
    <name evidence="1" type="ORF">SUGI_1260290</name>
</gene>